<evidence type="ECO:0000313" key="2">
    <source>
        <dbReference type="Proteomes" id="UP000249829"/>
    </source>
</evidence>
<gene>
    <name evidence="1" type="ORF">BO99DRAFT_167395</name>
</gene>
<accession>A0A2V5I302</accession>
<keyword evidence="2" id="KW-1185">Reference proteome</keyword>
<dbReference type="Proteomes" id="UP000249829">
    <property type="component" value="Unassembled WGS sequence"/>
</dbReference>
<proteinExistence type="predicted"/>
<sequence length="155" mass="17846">MPRQPSGHEQKRTGTERMPSMGLAVLRLASHSVVKSWPLWGTVCQSGVYACIELCWSERPTSLPACLSQISPHDSCVLYCTESFTQCRGSCPNFGYRQCTQLLHNRGRDLYGKSMSNEPMHLTHQDKYKSRMQPQTALFFHDYEFWYECPFSPSR</sequence>
<evidence type="ECO:0000313" key="1">
    <source>
        <dbReference type="EMBL" id="PYI18497.1"/>
    </source>
</evidence>
<name>A0A2V5I302_ASPV1</name>
<reference evidence="1 2" key="1">
    <citation type="submission" date="2018-02" db="EMBL/GenBank/DDBJ databases">
        <title>The genomes of Aspergillus section Nigri reveals drivers in fungal speciation.</title>
        <authorList>
            <consortium name="DOE Joint Genome Institute"/>
            <person name="Vesth T.C."/>
            <person name="Nybo J."/>
            <person name="Theobald S."/>
            <person name="Brandl J."/>
            <person name="Frisvad J.C."/>
            <person name="Nielsen K.F."/>
            <person name="Lyhne E.K."/>
            <person name="Kogle M.E."/>
            <person name="Kuo A."/>
            <person name="Riley R."/>
            <person name="Clum A."/>
            <person name="Nolan M."/>
            <person name="Lipzen A."/>
            <person name="Salamov A."/>
            <person name="Henrissat B."/>
            <person name="Wiebenga A."/>
            <person name="De vries R.P."/>
            <person name="Grigoriev I.V."/>
            <person name="Mortensen U.H."/>
            <person name="Andersen M.R."/>
            <person name="Baker S.E."/>
        </authorList>
    </citation>
    <scope>NUCLEOTIDE SEQUENCE [LARGE SCALE GENOMIC DNA]</scope>
    <source>
        <strain evidence="1 2">CBS 115571</strain>
    </source>
</reference>
<protein>
    <submittedName>
        <fullName evidence="1">Uncharacterized protein</fullName>
    </submittedName>
</protein>
<organism evidence="1 2">
    <name type="scientific">Aspergillus violaceofuscus (strain CBS 115571)</name>
    <dbReference type="NCBI Taxonomy" id="1450538"/>
    <lineage>
        <taxon>Eukaryota</taxon>
        <taxon>Fungi</taxon>
        <taxon>Dikarya</taxon>
        <taxon>Ascomycota</taxon>
        <taxon>Pezizomycotina</taxon>
        <taxon>Eurotiomycetes</taxon>
        <taxon>Eurotiomycetidae</taxon>
        <taxon>Eurotiales</taxon>
        <taxon>Aspergillaceae</taxon>
        <taxon>Aspergillus</taxon>
    </lineage>
</organism>
<dbReference type="AlphaFoldDB" id="A0A2V5I302"/>
<dbReference type="EMBL" id="KZ825144">
    <property type="protein sequence ID" value="PYI18497.1"/>
    <property type="molecule type" value="Genomic_DNA"/>
</dbReference>